<name>A0ABM1ENA0_PRICU</name>
<organism evidence="2 3">
    <name type="scientific">Priapulus caudatus</name>
    <name type="common">Priapulid worm</name>
    <dbReference type="NCBI Taxonomy" id="37621"/>
    <lineage>
        <taxon>Eukaryota</taxon>
        <taxon>Metazoa</taxon>
        <taxon>Ecdysozoa</taxon>
        <taxon>Scalidophora</taxon>
        <taxon>Priapulida</taxon>
        <taxon>Priapulimorpha</taxon>
        <taxon>Priapulimorphida</taxon>
        <taxon>Priapulidae</taxon>
        <taxon>Priapulus</taxon>
    </lineage>
</organism>
<evidence type="ECO:0000313" key="3">
    <source>
        <dbReference type="RefSeq" id="XP_014673671.1"/>
    </source>
</evidence>
<proteinExistence type="predicted"/>
<accession>A0ABM1ENA0</accession>
<sequence length="150" mass="14667">MNGFVAAGVAVPVLAAPPHGRAKAVGPVMFASMDQLLPSVTSKKRAQLAAAAAGSRTSGGARQVAPAAGASPSPTSVAPSVAGTLPSSQPMMLQTSASAMSMPMLTLQVTAAPPATPTTTEHPTATAASQFVLTIPGASPLMSVLPPSGR</sequence>
<dbReference type="Proteomes" id="UP000695022">
    <property type="component" value="Unplaced"/>
</dbReference>
<feature type="region of interest" description="Disordered" evidence="1">
    <location>
        <begin position="51"/>
        <end position="89"/>
    </location>
</feature>
<feature type="compositionally biased region" description="Low complexity" evidence="1">
    <location>
        <begin position="51"/>
        <end position="83"/>
    </location>
</feature>
<gene>
    <name evidence="3" type="primary">LOC106813938</name>
</gene>
<dbReference type="RefSeq" id="XP_014673671.1">
    <property type="nucleotide sequence ID" value="XM_014818185.1"/>
</dbReference>
<protein>
    <submittedName>
        <fullName evidence="3">Uncharacterized protein LOC106813938</fullName>
    </submittedName>
</protein>
<evidence type="ECO:0000313" key="2">
    <source>
        <dbReference type="Proteomes" id="UP000695022"/>
    </source>
</evidence>
<evidence type="ECO:0000256" key="1">
    <source>
        <dbReference type="SAM" id="MobiDB-lite"/>
    </source>
</evidence>
<dbReference type="GeneID" id="106813938"/>
<keyword evidence="2" id="KW-1185">Reference proteome</keyword>
<reference evidence="3" key="1">
    <citation type="submission" date="2025-08" db="UniProtKB">
        <authorList>
            <consortium name="RefSeq"/>
        </authorList>
    </citation>
    <scope>IDENTIFICATION</scope>
</reference>